<evidence type="ECO:0000313" key="1">
    <source>
        <dbReference type="EMBL" id="WWD21362.1"/>
    </source>
</evidence>
<dbReference type="KEGG" id="ksn:43591011"/>
<protein>
    <submittedName>
        <fullName evidence="1">Uncharacterized protein</fullName>
    </submittedName>
</protein>
<reference evidence="1" key="1">
    <citation type="submission" date="2017-08" db="EMBL/GenBank/DDBJ databases">
        <authorList>
            <person name="Cuomo C."/>
            <person name="Billmyre B."/>
            <person name="Heitman J."/>
        </authorList>
    </citation>
    <scope>NUCLEOTIDE SEQUENCE</scope>
    <source>
        <strain evidence="1">CBS 12478</strain>
    </source>
</reference>
<dbReference type="RefSeq" id="XP_031858899.2">
    <property type="nucleotide sequence ID" value="XM_032006847.2"/>
</dbReference>
<organism evidence="1 2">
    <name type="scientific">Kwoniella shandongensis</name>
    <dbReference type="NCBI Taxonomy" id="1734106"/>
    <lineage>
        <taxon>Eukaryota</taxon>
        <taxon>Fungi</taxon>
        <taxon>Dikarya</taxon>
        <taxon>Basidiomycota</taxon>
        <taxon>Agaricomycotina</taxon>
        <taxon>Tremellomycetes</taxon>
        <taxon>Tremellales</taxon>
        <taxon>Cryptococcaceae</taxon>
        <taxon>Kwoniella</taxon>
    </lineage>
</organism>
<dbReference type="GeneID" id="43591011"/>
<evidence type="ECO:0000313" key="2">
    <source>
        <dbReference type="Proteomes" id="UP000322225"/>
    </source>
</evidence>
<keyword evidence="2" id="KW-1185">Reference proteome</keyword>
<dbReference type="AlphaFoldDB" id="A0AAJ8LNZ5"/>
<sequence length="164" mass="18906">MALIDRSVNKTNIRAPLPKYIKRNLSKRLRRQSTQELYREHSFLPTMVISGLHLPLGDMKALSGENLWRCSFLTGRTPDSEYNQSLESVVGDRSLQAEKRAAIKLEQKVAAAKRQAREMYGLIADDTSARTADSSYMRILHAEEYEREWGHQRQEILAVDKFHC</sequence>
<name>A0AAJ8LNZ5_9TREE</name>
<accession>A0AAJ8LNZ5</accession>
<reference evidence="1" key="2">
    <citation type="submission" date="2024-01" db="EMBL/GenBank/DDBJ databases">
        <title>Comparative genomics of Cryptococcus and Kwoniella reveals pathogenesis evolution and contrasting modes of karyotype evolution via chromosome fusion or intercentromeric recombination.</title>
        <authorList>
            <person name="Coelho M.A."/>
            <person name="David-Palma M."/>
            <person name="Shea T."/>
            <person name="Bowers K."/>
            <person name="McGinley-Smith S."/>
            <person name="Mohammad A.W."/>
            <person name="Gnirke A."/>
            <person name="Yurkov A.M."/>
            <person name="Nowrousian M."/>
            <person name="Sun S."/>
            <person name="Cuomo C.A."/>
            <person name="Heitman J."/>
        </authorList>
    </citation>
    <scope>NUCLEOTIDE SEQUENCE</scope>
    <source>
        <strain evidence="1">CBS 12478</strain>
    </source>
</reference>
<proteinExistence type="predicted"/>
<dbReference type="EMBL" id="CP144060">
    <property type="protein sequence ID" value="WWD21362.1"/>
    <property type="molecule type" value="Genomic_DNA"/>
</dbReference>
<dbReference type="Proteomes" id="UP000322225">
    <property type="component" value="Chromosome 10"/>
</dbReference>
<gene>
    <name evidence="1" type="ORF">CI109_105846</name>
</gene>